<dbReference type="PRINTS" id="PR00039">
    <property type="entry name" value="HTHLYSR"/>
</dbReference>
<dbReference type="SUPFAM" id="SSF53850">
    <property type="entry name" value="Periplasmic binding protein-like II"/>
    <property type="match status" value="1"/>
</dbReference>
<dbReference type="InterPro" id="IPR036388">
    <property type="entry name" value="WH-like_DNA-bd_sf"/>
</dbReference>
<evidence type="ECO:0000256" key="3">
    <source>
        <dbReference type="ARBA" id="ARBA00023125"/>
    </source>
</evidence>
<dbReference type="Pfam" id="PF00126">
    <property type="entry name" value="HTH_1"/>
    <property type="match status" value="1"/>
</dbReference>
<dbReference type="RefSeq" id="WP_006857380.1">
    <property type="nucleotide sequence ID" value="NZ_CABIYH010000073.1"/>
</dbReference>
<accession>A0A173W1G9</accession>
<name>A0A173W1G9_9FIRM</name>
<keyword evidence="2" id="KW-0805">Transcription regulation</keyword>
<protein>
    <submittedName>
        <fullName evidence="6">HTH-type transcriptional regulator gltC</fullName>
    </submittedName>
</protein>
<comment type="similarity">
    <text evidence="1">Belongs to the LysR transcriptional regulatory family.</text>
</comment>
<dbReference type="GO" id="GO:0003700">
    <property type="term" value="F:DNA-binding transcription factor activity"/>
    <property type="evidence" value="ECO:0007669"/>
    <property type="project" value="InterPro"/>
</dbReference>
<dbReference type="Pfam" id="PF03466">
    <property type="entry name" value="LysR_substrate"/>
    <property type="match status" value="1"/>
</dbReference>
<dbReference type="SUPFAM" id="SSF46785">
    <property type="entry name" value="Winged helix' DNA-binding domain"/>
    <property type="match status" value="1"/>
</dbReference>
<dbReference type="InterPro" id="IPR036390">
    <property type="entry name" value="WH_DNA-bd_sf"/>
</dbReference>
<dbReference type="InterPro" id="IPR005119">
    <property type="entry name" value="LysR_subst-bd"/>
</dbReference>
<dbReference type="Gene3D" id="1.10.10.10">
    <property type="entry name" value="Winged helix-like DNA-binding domain superfamily/Winged helix DNA-binding domain"/>
    <property type="match status" value="1"/>
</dbReference>
<evidence type="ECO:0000259" key="5">
    <source>
        <dbReference type="PROSITE" id="PS50931"/>
    </source>
</evidence>
<organism evidence="6 7">
    <name type="scientific">Roseburia intestinalis</name>
    <dbReference type="NCBI Taxonomy" id="166486"/>
    <lineage>
        <taxon>Bacteria</taxon>
        <taxon>Bacillati</taxon>
        <taxon>Bacillota</taxon>
        <taxon>Clostridia</taxon>
        <taxon>Lachnospirales</taxon>
        <taxon>Lachnospiraceae</taxon>
        <taxon>Roseburia</taxon>
    </lineage>
</organism>
<keyword evidence="3" id="KW-0238">DNA-binding</keyword>
<feature type="domain" description="HTH lysR-type" evidence="5">
    <location>
        <begin position="1"/>
        <end position="58"/>
    </location>
</feature>
<evidence type="ECO:0000313" key="7">
    <source>
        <dbReference type="Proteomes" id="UP000095350"/>
    </source>
</evidence>
<dbReference type="PROSITE" id="PS50931">
    <property type="entry name" value="HTH_LYSR"/>
    <property type="match status" value="1"/>
</dbReference>
<evidence type="ECO:0000313" key="6">
    <source>
        <dbReference type="EMBL" id="CUN32706.1"/>
    </source>
</evidence>
<dbReference type="AlphaFoldDB" id="A0A173W1G9"/>
<dbReference type="Gene3D" id="3.40.190.290">
    <property type="match status" value="1"/>
</dbReference>
<reference evidence="6 7" key="1">
    <citation type="submission" date="2015-09" db="EMBL/GenBank/DDBJ databases">
        <authorList>
            <consortium name="Pathogen Informatics"/>
        </authorList>
    </citation>
    <scope>NUCLEOTIDE SEQUENCE [LARGE SCALE GENOMIC DNA]</scope>
    <source>
        <strain evidence="6 7">2789STDY5834960</strain>
    </source>
</reference>
<gene>
    <name evidence="6" type="primary">gltC_2</name>
    <name evidence="6" type="ORF">ERS852572_03966</name>
</gene>
<dbReference type="PANTHER" id="PTHR30346:SF28">
    <property type="entry name" value="HTH-TYPE TRANSCRIPTIONAL REGULATOR CYNR"/>
    <property type="match status" value="1"/>
</dbReference>
<dbReference type="CDD" id="cd08434">
    <property type="entry name" value="PBP2_GltC_like"/>
    <property type="match status" value="1"/>
</dbReference>
<evidence type="ECO:0000256" key="2">
    <source>
        <dbReference type="ARBA" id="ARBA00023015"/>
    </source>
</evidence>
<dbReference type="GO" id="GO:0003677">
    <property type="term" value="F:DNA binding"/>
    <property type="evidence" value="ECO:0007669"/>
    <property type="project" value="UniProtKB-KW"/>
</dbReference>
<proteinExistence type="inferred from homology"/>
<dbReference type="PANTHER" id="PTHR30346">
    <property type="entry name" value="TRANSCRIPTIONAL DUAL REGULATOR HCAR-RELATED"/>
    <property type="match status" value="1"/>
</dbReference>
<evidence type="ECO:0000256" key="4">
    <source>
        <dbReference type="ARBA" id="ARBA00023163"/>
    </source>
</evidence>
<dbReference type="FunFam" id="1.10.10.10:FF:000001">
    <property type="entry name" value="LysR family transcriptional regulator"/>
    <property type="match status" value="1"/>
</dbReference>
<dbReference type="EMBL" id="CYXZ01000073">
    <property type="protein sequence ID" value="CUN32706.1"/>
    <property type="molecule type" value="Genomic_DNA"/>
</dbReference>
<dbReference type="STRING" id="166486.ERS852572_03966"/>
<dbReference type="GO" id="GO:0032993">
    <property type="term" value="C:protein-DNA complex"/>
    <property type="evidence" value="ECO:0007669"/>
    <property type="project" value="TreeGrafter"/>
</dbReference>
<keyword evidence="4" id="KW-0804">Transcription</keyword>
<sequence length="298" mass="33110">MNLFQLRYFVTLAKMQHYTKAAHELCITQPSLSHAISQLEAELGVALFEKSGRNTTLTSFGEEFLICANRTLATLDSGVSSLQRSARGDGLIRLGMLRSLGVSFIPQLAARYLASHPEHDVRFTFHTGSTGDLVNGLSARDYDLIFCSMPPETESLDTVPITHEDLVLIVPGHHPLAAKQSVALTETLIYPQIYFSHGSGMRAVVDHLFSQINAVPQIAYETEEAEVIAGLTAQGFGIAVVPYMDLLLKLDVKILQISAPVWERNLYMIHDRQAFMPPAVRNFCEFVLKECEYPMIPD</sequence>
<dbReference type="InterPro" id="IPR000847">
    <property type="entry name" value="LysR_HTH_N"/>
</dbReference>
<dbReference type="GeneID" id="61434963"/>
<dbReference type="Proteomes" id="UP000095350">
    <property type="component" value="Unassembled WGS sequence"/>
</dbReference>
<evidence type="ECO:0000256" key="1">
    <source>
        <dbReference type="ARBA" id="ARBA00009437"/>
    </source>
</evidence>
<dbReference type="OrthoDB" id="1652954at2"/>
<dbReference type="PaxDb" id="166486-ERS852572_03966"/>